<name>A0A6G1IWX9_9PLEO</name>
<keyword evidence="3" id="KW-1185">Reference proteome</keyword>
<evidence type="ECO:0000256" key="1">
    <source>
        <dbReference type="SAM" id="Coils"/>
    </source>
</evidence>
<dbReference type="EMBL" id="MU005587">
    <property type="protein sequence ID" value="KAF2682389.1"/>
    <property type="molecule type" value="Genomic_DNA"/>
</dbReference>
<reference evidence="2" key="1">
    <citation type="journal article" date="2020" name="Stud. Mycol.">
        <title>101 Dothideomycetes genomes: a test case for predicting lifestyles and emergence of pathogens.</title>
        <authorList>
            <person name="Haridas S."/>
            <person name="Albert R."/>
            <person name="Binder M."/>
            <person name="Bloem J."/>
            <person name="Labutti K."/>
            <person name="Salamov A."/>
            <person name="Andreopoulos B."/>
            <person name="Baker S."/>
            <person name="Barry K."/>
            <person name="Bills G."/>
            <person name="Bluhm B."/>
            <person name="Cannon C."/>
            <person name="Castanera R."/>
            <person name="Culley D."/>
            <person name="Daum C."/>
            <person name="Ezra D."/>
            <person name="Gonzalez J."/>
            <person name="Henrissat B."/>
            <person name="Kuo A."/>
            <person name="Liang C."/>
            <person name="Lipzen A."/>
            <person name="Lutzoni F."/>
            <person name="Magnuson J."/>
            <person name="Mondo S."/>
            <person name="Nolan M."/>
            <person name="Ohm R."/>
            <person name="Pangilinan J."/>
            <person name="Park H.-J."/>
            <person name="Ramirez L."/>
            <person name="Alfaro M."/>
            <person name="Sun H."/>
            <person name="Tritt A."/>
            <person name="Yoshinaga Y."/>
            <person name="Zwiers L.-H."/>
            <person name="Turgeon B."/>
            <person name="Goodwin S."/>
            <person name="Spatafora J."/>
            <person name="Crous P."/>
            <person name="Grigoriev I."/>
        </authorList>
    </citation>
    <scope>NUCLEOTIDE SEQUENCE</scope>
    <source>
        <strain evidence="2">CBS 122367</strain>
    </source>
</reference>
<protein>
    <submittedName>
        <fullName evidence="2">Uncharacterized protein</fullName>
    </submittedName>
</protein>
<accession>A0A6G1IWX9</accession>
<organism evidence="2 3">
    <name type="scientific">Lentithecium fluviatile CBS 122367</name>
    <dbReference type="NCBI Taxonomy" id="1168545"/>
    <lineage>
        <taxon>Eukaryota</taxon>
        <taxon>Fungi</taxon>
        <taxon>Dikarya</taxon>
        <taxon>Ascomycota</taxon>
        <taxon>Pezizomycotina</taxon>
        <taxon>Dothideomycetes</taxon>
        <taxon>Pleosporomycetidae</taxon>
        <taxon>Pleosporales</taxon>
        <taxon>Massarineae</taxon>
        <taxon>Lentitheciaceae</taxon>
        <taxon>Lentithecium</taxon>
    </lineage>
</organism>
<proteinExistence type="predicted"/>
<dbReference type="Proteomes" id="UP000799291">
    <property type="component" value="Unassembled WGS sequence"/>
</dbReference>
<evidence type="ECO:0000313" key="3">
    <source>
        <dbReference type="Proteomes" id="UP000799291"/>
    </source>
</evidence>
<sequence length="318" mass="37089">MKAESELRRVQTENKDIRQRWKQAARELDKVQRQGQGSGLYQITDNYLIDLITQLRYNIRSFSIQYFSERIGKFVLPPKNADFHPHMVATMPDSEYLVELLRYPDWRAKAVQAFLWQVLVHRVFDRFKWGGLDSDLLRDLCRSLRPRNRSDTKCDSNASPEAERKFRIWRATTVGLLLDSMDLMDEKLSHETNKDLEEWKSWLSKGVEDVIGGVRRPDSQGYAQEFQRIIDEALVLDKEISRQVSAVRWTYPGKEIPAIFDSSTMEAEKGEKISEARQKVVLVTSPGVVKRGKSTGEDFDKETLLLRMEVFCERPRAR</sequence>
<dbReference type="AlphaFoldDB" id="A0A6G1IWX9"/>
<keyword evidence="1" id="KW-0175">Coiled coil</keyword>
<gene>
    <name evidence="2" type="ORF">K458DRAFT_307514</name>
</gene>
<dbReference type="OrthoDB" id="5213630at2759"/>
<evidence type="ECO:0000313" key="2">
    <source>
        <dbReference type="EMBL" id="KAF2682389.1"/>
    </source>
</evidence>
<feature type="coiled-coil region" evidence="1">
    <location>
        <begin position="7"/>
        <end position="34"/>
    </location>
</feature>